<feature type="compositionally biased region" description="Basic and acidic residues" evidence="1">
    <location>
        <begin position="71"/>
        <end position="81"/>
    </location>
</feature>
<accession>A0A834TUW8</accession>
<protein>
    <submittedName>
        <fullName evidence="2">Transposon Ty3-I Gag-Pol polyprotein</fullName>
    </submittedName>
</protein>
<evidence type="ECO:0000256" key="1">
    <source>
        <dbReference type="SAM" id="MobiDB-lite"/>
    </source>
</evidence>
<dbReference type="Proteomes" id="UP000634136">
    <property type="component" value="Unassembled WGS sequence"/>
</dbReference>
<dbReference type="EMBL" id="JAAIUW010000006">
    <property type="protein sequence ID" value="KAF7826690.1"/>
    <property type="molecule type" value="Genomic_DNA"/>
</dbReference>
<feature type="region of interest" description="Disordered" evidence="1">
    <location>
        <begin position="53"/>
        <end position="81"/>
    </location>
</feature>
<evidence type="ECO:0000313" key="3">
    <source>
        <dbReference type="Proteomes" id="UP000634136"/>
    </source>
</evidence>
<name>A0A834TUW8_9FABA</name>
<proteinExistence type="predicted"/>
<evidence type="ECO:0000313" key="2">
    <source>
        <dbReference type="EMBL" id="KAF7826690.1"/>
    </source>
</evidence>
<organism evidence="2 3">
    <name type="scientific">Senna tora</name>
    <dbReference type="NCBI Taxonomy" id="362788"/>
    <lineage>
        <taxon>Eukaryota</taxon>
        <taxon>Viridiplantae</taxon>
        <taxon>Streptophyta</taxon>
        <taxon>Embryophyta</taxon>
        <taxon>Tracheophyta</taxon>
        <taxon>Spermatophyta</taxon>
        <taxon>Magnoliopsida</taxon>
        <taxon>eudicotyledons</taxon>
        <taxon>Gunneridae</taxon>
        <taxon>Pentapetalae</taxon>
        <taxon>rosids</taxon>
        <taxon>fabids</taxon>
        <taxon>Fabales</taxon>
        <taxon>Fabaceae</taxon>
        <taxon>Caesalpinioideae</taxon>
        <taxon>Cassia clade</taxon>
        <taxon>Senna</taxon>
    </lineage>
</organism>
<feature type="compositionally biased region" description="Basic residues" evidence="1">
    <location>
        <begin position="58"/>
        <end position="70"/>
    </location>
</feature>
<dbReference type="AlphaFoldDB" id="A0A834TUW8"/>
<reference evidence="2" key="1">
    <citation type="submission" date="2020-09" db="EMBL/GenBank/DDBJ databases">
        <title>Genome-Enabled Discovery of Anthraquinone Biosynthesis in Senna tora.</title>
        <authorList>
            <person name="Kang S.-H."/>
            <person name="Pandey R.P."/>
            <person name="Lee C.-M."/>
            <person name="Sim J.-S."/>
            <person name="Jeong J.-T."/>
            <person name="Choi B.-S."/>
            <person name="Jung M."/>
            <person name="Ginzburg D."/>
            <person name="Zhao K."/>
            <person name="Won S.Y."/>
            <person name="Oh T.-J."/>
            <person name="Yu Y."/>
            <person name="Kim N.-H."/>
            <person name="Lee O.R."/>
            <person name="Lee T.-H."/>
            <person name="Bashyal P."/>
            <person name="Kim T.-S."/>
            <person name="Lee W.-H."/>
            <person name="Kawkins C."/>
            <person name="Kim C.-K."/>
            <person name="Kim J.S."/>
            <person name="Ahn B.O."/>
            <person name="Rhee S.Y."/>
            <person name="Sohng J.K."/>
        </authorList>
    </citation>
    <scope>NUCLEOTIDE SEQUENCE</scope>
    <source>
        <tissue evidence="2">Leaf</tissue>
    </source>
</reference>
<comment type="caution">
    <text evidence="2">The sequence shown here is derived from an EMBL/GenBank/DDBJ whole genome shotgun (WGS) entry which is preliminary data.</text>
</comment>
<sequence length="81" mass="9581">MANTDDESNGDRNPKNSDITLNILRRQIECMNVVFGDIRDRLDRQDERIASSQISQLKSKRHNRRMKASMKKIESEKCEEW</sequence>
<keyword evidence="3" id="KW-1185">Reference proteome</keyword>
<gene>
    <name evidence="2" type="ORF">G2W53_017854</name>
</gene>